<comment type="similarity">
    <text evidence="2">Belongs to the Rho GDI family.</text>
</comment>
<dbReference type="GO" id="GO:0016020">
    <property type="term" value="C:membrane"/>
    <property type="evidence" value="ECO:0007669"/>
    <property type="project" value="TreeGrafter"/>
</dbReference>
<dbReference type="GO" id="GO:0007266">
    <property type="term" value="P:Rho protein signal transduction"/>
    <property type="evidence" value="ECO:0007669"/>
    <property type="project" value="InterPro"/>
</dbReference>
<dbReference type="InterPro" id="IPR000406">
    <property type="entry name" value="Rho_GDI"/>
</dbReference>
<evidence type="ECO:0000256" key="3">
    <source>
        <dbReference type="ARBA" id="ARBA00022490"/>
    </source>
</evidence>
<dbReference type="GO" id="GO:0005094">
    <property type="term" value="F:Rho GDP-dissociation inhibitor activity"/>
    <property type="evidence" value="ECO:0007669"/>
    <property type="project" value="InterPro"/>
</dbReference>
<dbReference type="Pfam" id="PF02115">
    <property type="entry name" value="Rho_GDI"/>
    <property type="match status" value="1"/>
</dbReference>
<dbReference type="PANTHER" id="PTHR10980">
    <property type="entry name" value="RHO GDP-DISSOCIATION INHIBITOR"/>
    <property type="match status" value="1"/>
</dbReference>
<evidence type="ECO:0000313" key="6">
    <source>
        <dbReference type="WBParaSite" id="HCON_00158120-00001"/>
    </source>
</evidence>
<keyword evidence="3" id="KW-0963">Cytoplasm</keyword>
<evidence type="ECO:0000313" key="5">
    <source>
        <dbReference type="Proteomes" id="UP000025227"/>
    </source>
</evidence>
<dbReference type="GO" id="GO:0005829">
    <property type="term" value="C:cytosol"/>
    <property type="evidence" value="ECO:0007669"/>
    <property type="project" value="TreeGrafter"/>
</dbReference>
<dbReference type="InterPro" id="IPR014756">
    <property type="entry name" value="Ig_E-set"/>
</dbReference>
<name>A0A7I4Z0I9_HAECO</name>
<evidence type="ECO:0000256" key="2">
    <source>
        <dbReference type="ARBA" id="ARBA00009758"/>
    </source>
</evidence>
<proteinExistence type="inferred from homology"/>
<dbReference type="InterPro" id="IPR024792">
    <property type="entry name" value="RhoGDI_dom_sf"/>
</dbReference>
<evidence type="ECO:0000256" key="4">
    <source>
        <dbReference type="SAM" id="MobiDB-lite"/>
    </source>
</evidence>
<dbReference type="PANTHER" id="PTHR10980:SF3">
    <property type="entry name" value="LD16419P"/>
    <property type="match status" value="1"/>
</dbReference>
<dbReference type="SUPFAM" id="SSF81296">
    <property type="entry name" value="E set domains"/>
    <property type="match status" value="1"/>
</dbReference>
<evidence type="ECO:0000256" key="1">
    <source>
        <dbReference type="ARBA" id="ARBA00004496"/>
    </source>
</evidence>
<dbReference type="AlphaFoldDB" id="A0A7I4Z0I9"/>
<protein>
    <submittedName>
        <fullName evidence="6">Cytokine receptor-like factor 3</fullName>
    </submittedName>
</protein>
<comment type="subcellular location">
    <subcellularLocation>
        <location evidence="1">Cytoplasm</location>
    </subcellularLocation>
</comment>
<dbReference type="WBParaSite" id="HCON_00158120-00001">
    <property type="protein sequence ID" value="HCON_00158120-00001"/>
    <property type="gene ID" value="HCON_00158120"/>
</dbReference>
<sequence>MLCLDSTQETIDNVNSELSDTSIDGDLLENLIKEVREMRPILLEFMNRFGSQQEEIESLNKENLELGKNFQFVQASTDLSSRNDEVYNAAETIASLQESARSIVSVDVSNTRMETLKGVQKELELVKSACTDLGKLYEDEQKKLCKHKSINEQLRRKLSPDEKEVLGEDTGDTQQPAAVPMTPSLQLLEMKSSLGKGIITVESMSFLAEGREPLKVKVNPIGTLQKTKFCVKEGTQYSIRIEFSVQNESIEGLRYIHKVNRMHVNLSKSVHRLGTYRPQMEVHSFTVEQTVPEGVLHRGKYTIKSQLIDGNEQNWLTWSWILKVVKKL</sequence>
<dbReference type="Proteomes" id="UP000025227">
    <property type="component" value="Unplaced"/>
</dbReference>
<organism evidence="5 6">
    <name type="scientific">Haemonchus contortus</name>
    <name type="common">Barber pole worm</name>
    <dbReference type="NCBI Taxonomy" id="6289"/>
    <lineage>
        <taxon>Eukaryota</taxon>
        <taxon>Metazoa</taxon>
        <taxon>Ecdysozoa</taxon>
        <taxon>Nematoda</taxon>
        <taxon>Chromadorea</taxon>
        <taxon>Rhabditida</taxon>
        <taxon>Rhabditina</taxon>
        <taxon>Rhabditomorpha</taxon>
        <taxon>Strongyloidea</taxon>
        <taxon>Trichostrongylidae</taxon>
        <taxon>Haemonchus</taxon>
    </lineage>
</organism>
<feature type="region of interest" description="Disordered" evidence="4">
    <location>
        <begin position="157"/>
        <end position="178"/>
    </location>
</feature>
<reference evidence="6" key="1">
    <citation type="submission" date="2020-12" db="UniProtKB">
        <authorList>
            <consortium name="WormBaseParasite"/>
        </authorList>
    </citation>
    <scope>IDENTIFICATION</scope>
    <source>
        <strain evidence="6">MHco3</strain>
    </source>
</reference>
<dbReference type="Gene3D" id="2.70.50.30">
    <property type="entry name" value="Coagulation Factor XIII, subunit A, domain 1"/>
    <property type="match status" value="1"/>
</dbReference>
<accession>A0A7I4Z0I9</accession>
<dbReference type="OrthoDB" id="1683373at2759"/>
<feature type="compositionally biased region" description="Basic and acidic residues" evidence="4">
    <location>
        <begin position="157"/>
        <end position="166"/>
    </location>
</feature>
<keyword evidence="5" id="KW-1185">Reference proteome</keyword>
<dbReference type="OMA" id="HKSINEQ"/>